<dbReference type="Proteomes" id="UP001151582">
    <property type="component" value="Unassembled WGS sequence"/>
</dbReference>
<feature type="region of interest" description="Disordered" evidence="1">
    <location>
        <begin position="317"/>
        <end position="459"/>
    </location>
</feature>
<feature type="compositionally biased region" description="Basic and acidic residues" evidence="1">
    <location>
        <begin position="317"/>
        <end position="376"/>
    </location>
</feature>
<feature type="compositionally biased region" description="Basic residues" evidence="1">
    <location>
        <begin position="379"/>
        <end position="389"/>
    </location>
</feature>
<proteinExistence type="predicted"/>
<evidence type="ECO:0000256" key="1">
    <source>
        <dbReference type="SAM" id="MobiDB-lite"/>
    </source>
</evidence>
<dbReference type="OrthoDB" id="2135488at2759"/>
<feature type="region of interest" description="Disordered" evidence="1">
    <location>
        <begin position="271"/>
        <end position="293"/>
    </location>
</feature>
<reference evidence="3" key="1">
    <citation type="submission" date="2022-07" db="EMBL/GenBank/DDBJ databases">
        <title>Phylogenomic reconstructions and comparative analyses of Kickxellomycotina fungi.</title>
        <authorList>
            <person name="Reynolds N.K."/>
            <person name="Stajich J.E."/>
            <person name="Barry K."/>
            <person name="Grigoriev I.V."/>
            <person name="Crous P."/>
            <person name="Smith M.E."/>
        </authorList>
    </citation>
    <scope>NUCLEOTIDE SEQUENCE</scope>
    <source>
        <strain evidence="3">RSA 567</strain>
    </source>
</reference>
<sequence length="615" mass="67763">MDSRAKLVQEWLTQVHNNHPVFATPVLVAGELSLETLQHVLSRWEYLDSGIKFTVLFSTLLVKKGILASVSTLLRQLFDQATQDQDSWISITAKILSPYPTSHAINTQTDEINALKDLILQGIGPSRMAFYPKHHAVLNPDVALAFIAKSTKTEGQDRPSPSMFVVKSAAQVSSSARLEVLQAAAEKANRSRKTSLFASSTLSGVPPSKLMPLGRSSAASGGASRQPIAGMSAPSGVPVRPLAGGPIPVIRKKSTGPSFLRSSAPQLSGSAVINKNIPPMTTPGAGAAATGGRYQRQSRIQMLDTVEAQTINKQQEATKLKSIQDEAQSRENRRLQMKREAEERKLREQERKRELKREKDERKQQRQKEREEERALKQANKRTTRKTRRSTASPEQSGNEQSDNGTKEEHEEGEASADEDRGGQDKQDSDSDAGDASNKSKRRRISSSAEPDVEALHLTEDVPQLPDYEDMEQEALQLNATSTSTTMNTGAPTHPPGTKTQPPLPAAAPPSAPAPFEAVNHDYSQYPEDAQKLFRTIFARSNALTRQNQQFIINFLLAKPDSQRPPADSTGLFRAPIHVEPIYDPASSSTMTEHIDFEINYNTGSWKQVKRRVKM</sequence>
<name>A0A9W8BC30_9FUNG</name>
<feature type="compositionally biased region" description="Low complexity" evidence="1">
    <location>
        <begin position="278"/>
        <end position="292"/>
    </location>
</feature>
<feature type="compositionally biased region" description="Polar residues" evidence="1">
    <location>
        <begin position="482"/>
        <end position="491"/>
    </location>
</feature>
<feature type="compositionally biased region" description="Low complexity" evidence="1">
    <location>
        <begin position="214"/>
        <end position="225"/>
    </location>
</feature>
<feature type="compositionally biased region" description="Pro residues" evidence="1">
    <location>
        <begin position="502"/>
        <end position="513"/>
    </location>
</feature>
<dbReference type="AlphaFoldDB" id="A0A9W8BC30"/>
<feature type="compositionally biased region" description="Polar residues" evidence="1">
    <location>
        <begin position="392"/>
        <end position="404"/>
    </location>
</feature>
<evidence type="ECO:0000259" key="2">
    <source>
        <dbReference type="Pfam" id="PF23553"/>
    </source>
</evidence>
<feature type="region of interest" description="Disordered" evidence="1">
    <location>
        <begin position="208"/>
        <end position="239"/>
    </location>
</feature>
<organism evidence="3 4">
    <name type="scientific">Dimargaris verticillata</name>
    <dbReference type="NCBI Taxonomy" id="2761393"/>
    <lineage>
        <taxon>Eukaryota</taxon>
        <taxon>Fungi</taxon>
        <taxon>Fungi incertae sedis</taxon>
        <taxon>Zoopagomycota</taxon>
        <taxon>Kickxellomycotina</taxon>
        <taxon>Dimargaritomycetes</taxon>
        <taxon>Dimargaritales</taxon>
        <taxon>Dimargaritaceae</taxon>
        <taxon>Dimargaris</taxon>
    </lineage>
</organism>
<dbReference type="EMBL" id="JANBQB010000023">
    <property type="protein sequence ID" value="KAJ1984316.1"/>
    <property type="molecule type" value="Genomic_DNA"/>
</dbReference>
<accession>A0A9W8BC30</accession>
<protein>
    <recommendedName>
        <fullName evidence="2">NELF-A N-terminal domain-containing protein</fullName>
    </recommendedName>
</protein>
<gene>
    <name evidence="3" type="ORF">H4R34_000740</name>
</gene>
<evidence type="ECO:0000313" key="4">
    <source>
        <dbReference type="Proteomes" id="UP001151582"/>
    </source>
</evidence>
<feature type="compositionally biased region" description="Basic and acidic residues" evidence="1">
    <location>
        <begin position="418"/>
        <end position="429"/>
    </location>
</feature>
<evidence type="ECO:0000313" key="3">
    <source>
        <dbReference type="EMBL" id="KAJ1984316.1"/>
    </source>
</evidence>
<comment type="caution">
    <text evidence="3">The sequence shown here is derived from an EMBL/GenBank/DDBJ whole genome shotgun (WGS) entry which is preliminary data.</text>
</comment>
<keyword evidence="4" id="KW-1185">Reference proteome</keyword>
<dbReference type="Pfam" id="PF23553">
    <property type="entry name" value="NELF-A_N"/>
    <property type="match status" value="1"/>
</dbReference>
<feature type="region of interest" description="Disordered" evidence="1">
    <location>
        <begin position="482"/>
        <end position="518"/>
    </location>
</feature>
<dbReference type="InterPro" id="IPR056557">
    <property type="entry name" value="NELF-A_N"/>
</dbReference>
<feature type="domain" description="NELF-A N-terminal" evidence="2">
    <location>
        <begin position="27"/>
        <end position="114"/>
    </location>
</feature>